<evidence type="ECO:0000313" key="2">
    <source>
        <dbReference type="EMBL" id="NOU85424.1"/>
    </source>
</evidence>
<accession>A0ABX1YXY8</accession>
<dbReference type="SUPFAM" id="SSF88946">
    <property type="entry name" value="Sigma2 domain of RNA polymerase sigma factors"/>
    <property type="match status" value="1"/>
</dbReference>
<dbReference type="Gene3D" id="1.20.120.1810">
    <property type="match status" value="1"/>
</dbReference>
<reference evidence="2 3" key="1">
    <citation type="submission" date="2019-10" db="EMBL/GenBank/DDBJ databases">
        <title>Description of Paenibacillus choica sp. nov.</title>
        <authorList>
            <person name="Carlier A."/>
            <person name="Qi S."/>
        </authorList>
    </citation>
    <scope>NUCLEOTIDE SEQUENCE [LARGE SCALE GENOMIC DNA]</scope>
    <source>
        <strain evidence="2 3">LMG 31460</strain>
    </source>
</reference>
<dbReference type="PROSITE" id="PS00715">
    <property type="entry name" value="SIGMA70_1"/>
    <property type="match status" value="1"/>
</dbReference>
<evidence type="ECO:0000259" key="1">
    <source>
        <dbReference type="PROSITE" id="PS00715"/>
    </source>
</evidence>
<protein>
    <recommendedName>
        <fullName evidence="1">RNA polymerase sigma-70 domain-containing protein</fullName>
    </recommendedName>
</protein>
<sequence>MRITLNFTSFRVHNLKKFDNTGEDLEDLISIGTIGLIKAIESFFVEILNILKRLNAQVGRLF</sequence>
<dbReference type="InterPro" id="IPR013325">
    <property type="entry name" value="RNA_pol_sigma_r2"/>
</dbReference>
<dbReference type="Proteomes" id="UP000658690">
    <property type="component" value="Unassembled WGS sequence"/>
</dbReference>
<feature type="domain" description="RNA polymerase sigma-70" evidence="1">
    <location>
        <begin position="27"/>
        <end position="40"/>
    </location>
</feature>
<dbReference type="EMBL" id="WHOC01000028">
    <property type="protein sequence ID" value="NOU85424.1"/>
    <property type="molecule type" value="Genomic_DNA"/>
</dbReference>
<proteinExistence type="predicted"/>
<organism evidence="2 3">
    <name type="scientific">Paenibacillus germinis</name>
    <dbReference type="NCBI Taxonomy" id="2654979"/>
    <lineage>
        <taxon>Bacteria</taxon>
        <taxon>Bacillati</taxon>
        <taxon>Bacillota</taxon>
        <taxon>Bacilli</taxon>
        <taxon>Bacillales</taxon>
        <taxon>Paenibacillaceae</taxon>
        <taxon>Paenibacillus</taxon>
    </lineage>
</organism>
<evidence type="ECO:0000313" key="3">
    <source>
        <dbReference type="Proteomes" id="UP000658690"/>
    </source>
</evidence>
<gene>
    <name evidence="2" type="ORF">GC102_06475</name>
</gene>
<dbReference type="InterPro" id="IPR000943">
    <property type="entry name" value="RNA_pol_sigma70"/>
</dbReference>
<keyword evidence="3" id="KW-1185">Reference proteome</keyword>
<comment type="caution">
    <text evidence="2">The sequence shown here is derived from an EMBL/GenBank/DDBJ whole genome shotgun (WGS) entry which is preliminary data.</text>
</comment>
<name>A0ABX1YXY8_9BACL</name>
<dbReference type="RefSeq" id="WP_171688643.1">
    <property type="nucleotide sequence ID" value="NZ_WHOC01000028.1"/>
</dbReference>